<dbReference type="AlphaFoldDB" id="A0A255ZZS4"/>
<reference evidence="2 3" key="1">
    <citation type="submission" date="2017-07" db="EMBL/GenBank/DDBJ databases">
        <title>Flavobacterium cyanobacteriorum sp. nov., isolated from cyanobacterial aggregates in a eutrophic lake.</title>
        <authorList>
            <person name="Cai H."/>
        </authorList>
    </citation>
    <scope>NUCLEOTIDE SEQUENCE [LARGE SCALE GENOMIC DNA]</scope>
    <source>
        <strain evidence="2 3">TH167</strain>
    </source>
</reference>
<dbReference type="Pfam" id="PF16125">
    <property type="entry name" value="DUF4837"/>
    <property type="match status" value="1"/>
</dbReference>
<dbReference type="PROSITE" id="PS51257">
    <property type="entry name" value="PROKAR_LIPOPROTEIN"/>
    <property type="match status" value="1"/>
</dbReference>
<comment type="caution">
    <text evidence="2">The sequence shown here is derived from an EMBL/GenBank/DDBJ whole genome shotgun (WGS) entry which is preliminary data.</text>
</comment>
<feature type="signal peptide" evidence="1">
    <location>
        <begin position="1"/>
        <end position="18"/>
    </location>
</feature>
<name>A0A255ZZS4_9FLAO</name>
<keyword evidence="3" id="KW-1185">Reference proteome</keyword>
<evidence type="ECO:0008006" key="4">
    <source>
        <dbReference type="Google" id="ProtNLM"/>
    </source>
</evidence>
<dbReference type="Proteomes" id="UP000216035">
    <property type="component" value="Unassembled WGS sequence"/>
</dbReference>
<proteinExistence type="predicted"/>
<protein>
    <recommendedName>
        <fullName evidence="4">DUF4837 domain-containing protein</fullName>
    </recommendedName>
</protein>
<sequence length="321" mass="36615">MRQSSLLCFLAFLLFACADRDSTALPQATGAVNSLSVVIPDQLWDGEIGDSIRKKFAAPVDGLPQEEPQFTINQYPLRALDGRLTARNVLIIKKEDRSEYKMVRNEFAEPQHVAHISGKSIPDIITVLDEHVNGIVSQFKANEIAYSQRKIDTSKLETELLKKRFKIDLLISNKYKVALSKRNFIWFKREILSGNTSLVVYRVPTSAIFKGGNVAGNIIRVRDSISRKYIRGKERGSKMQTEESYAPYFAVGRLNGRRIYETKGTWELKGDFMNGSFINFAIRDKKRNQFVIVEGFCYAPSTEKRDLMHELEAMIKSVKLY</sequence>
<dbReference type="OrthoDB" id="1115230at2"/>
<dbReference type="InterPro" id="IPR032286">
    <property type="entry name" value="DUF4837"/>
</dbReference>
<dbReference type="RefSeq" id="WP_094485588.1">
    <property type="nucleotide sequence ID" value="NZ_NOXX01000166.1"/>
</dbReference>
<keyword evidence="1" id="KW-0732">Signal</keyword>
<dbReference type="EMBL" id="NOXX01000166">
    <property type="protein sequence ID" value="OYQ46384.1"/>
    <property type="molecule type" value="Genomic_DNA"/>
</dbReference>
<accession>A0A255ZZS4</accession>
<gene>
    <name evidence="2" type="ORF">CHX27_04590</name>
</gene>
<feature type="chain" id="PRO_5012694029" description="DUF4837 domain-containing protein" evidence="1">
    <location>
        <begin position="19"/>
        <end position="321"/>
    </location>
</feature>
<organism evidence="2 3">
    <name type="scientific">Flavobacterium aurantiibacter</name>
    <dbReference type="NCBI Taxonomy" id="2023067"/>
    <lineage>
        <taxon>Bacteria</taxon>
        <taxon>Pseudomonadati</taxon>
        <taxon>Bacteroidota</taxon>
        <taxon>Flavobacteriia</taxon>
        <taxon>Flavobacteriales</taxon>
        <taxon>Flavobacteriaceae</taxon>
        <taxon>Flavobacterium</taxon>
    </lineage>
</organism>
<evidence type="ECO:0000256" key="1">
    <source>
        <dbReference type="SAM" id="SignalP"/>
    </source>
</evidence>
<evidence type="ECO:0000313" key="3">
    <source>
        <dbReference type="Proteomes" id="UP000216035"/>
    </source>
</evidence>
<evidence type="ECO:0000313" key="2">
    <source>
        <dbReference type="EMBL" id="OYQ46384.1"/>
    </source>
</evidence>